<sequence>METSPPASGEPERTYTPEEVCEKFLTLEKPGGLRKAAQRGRIPHHRTLGNRIVFTAGDIDAITNARAFTPGQVSAESAPQPTPAPAPARTPRTGGRRTAAAPAQDQPITPRQGGPRRLKSVPGSA</sequence>
<reference evidence="2 3" key="1">
    <citation type="submission" date="2019-02" db="EMBL/GenBank/DDBJ databases">
        <authorList>
            <person name="Khodamoradi S."/>
            <person name="Hahnke R.L."/>
            <person name="Kaempfer P."/>
            <person name="Schumann P."/>
            <person name="Rohde M."/>
            <person name="Steinert M."/>
            <person name="Luzhetskyy A."/>
            <person name="Wink J."/>
            <person name="Ruckert C."/>
        </authorList>
    </citation>
    <scope>NUCLEOTIDE SEQUENCE [LARGE SCALE GENOMIC DNA]</scope>
    <source>
        <strain evidence="2 3">M2</strain>
        <plasmid evidence="3">phim2</plasmid>
    </source>
</reference>
<dbReference type="KEGG" id="strr:EKD16_25705"/>
<keyword evidence="3" id="KW-1185">Reference proteome</keyword>
<accession>A0A4P6QAS9</accession>
<keyword evidence="2" id="KW-0614">Plasmid</keyword>
<geneLocation type="plasmid" evidence="3">
    <name>phim2</name>
</geneLocation>
<protein>
    <submittedName>
        <fullName evidence="2">Uncharacterized protein</fullName>
    </submittedName>
</protein>
<gene>
    <name evidence="2" type="ORF">EKD16_25705</name>
</gene>
<organism evidence="2 3">
    <name type="scientific">Streptomonospora litoralis</name>
    <dbReference type="NCBI Taxonomy" id="2498135"/>
    <lineage>
        <taxon>Bacteria</taxon>
        <taxon>Bacillati</taxon>
        <taxon>Actinomycetota</taxon>
        <taxon>Actinomycetes</taxon>
        <taxon>Streptosporangiales</taxon>
        <taxon>Nocardiopsidaceae</taxon>
        <taxon>Streptomonospora</taxon>
    </lineage>
</organism>
<dbReference type="AlphaFoldDB" id="A0A4P6QAS9"/>
<dbReference type="GeneID" id="39493936"/>
<proteinExistence type="predicted"/>
<evidence type="ECO:0000313" key="2">
    <source>
        <dbReference type="EMBL" id="QBI56881.1"/>
    </source>
</evidence>
<dbReference type="Proteomes" id="UP000292235">
    <property type="component" value="Plasmid phiM2"/>
</dbReference>
<name>A0A4P6QAS9_9ACTN</name>
<feature type="compositionally biased region" description="Low complexity" evidence="1">
    <location>
        <begin position="89"/>
        <end position="104"/>
    </location>
</feature>
<evidence type="ECO:0000313" key="3">
    <source>
        <dbReference type="Proteomes" id="UP000292235"/>
    </source>
</evidence>
<feature type="region of interest" description="Disordered" evidence="1">
    <location>
        <begin position="70"/>
        <end position="125"/>
    </location>
</feature>
<evidence type="ECO:0000256" key="1">
    <source>
        <dbReference type="SAM" id="MobiDB-lite"/>
    </source>
</evidence>
<dbReference type="EMBL" id="CP036456">
    <property type="protein sequence ID" value="QBI56881.1"/>
    <property type="molecule type" value="Genomic_DNA"/>
</dbReference>
<dbReference type="OrthoDB" id="4949931at2"/>
<dbReference type="RefSeq" id="WP_131103035.1">
    <property type="nucleotide sequence ID" value="NZ_CP036456.1"/>
</dbReference>